<dbReference type="InterPro" id="IPR005097">
    <property type="entry name" value="Sacchrp_dh_NADP-bd"/>
</dbReference>
<dbReference type="EMBL" id="LSRX01001524">
    <property type="protein sequence ID" value="OLP79109.1"/>
    <property type="molecule type" value="Genomic_DNA"/>
</dbReference>
<dbReference type="GO" id="GO:0009247">
    <property type="term" value="P:glycolipid biosynthetic process"/>
    <property type="evidence" value="ECO:0007669"/>
    <property type="project" value="TreeGrafter"/>
</dbReference>
<evidence type="ECO:0000313" key="5">
    <source>
        <dbReference type="EMBL" id="OLP79109.1"/>
    </source>
</evidence>
<dbReference type="PANTHER" id="PTHR12286:SF5">
    <property type="entry name" value="SACCHAROPINE DEHYDROGENASE-LIKE OXIDOREDUCTASE"/>
    <property type="match status" value="1"/>
</dbReference>
<dbReference type="SUPFAM" id="SSF51735">
    <property type="entry name" value="NAD(P)-binding Rossmann-fold domains"/>
    <property type="match status" value="1"/>
</dbReference>
<proteinExistence type="inferred from homology"/>
<name>A0A1Q9C857_SYMMI</name>
<dbReference type="Pfam" id="PF03435">
    <property type="entry name" value="Sacchrp_dh_NADP"/>
    <property type="match status" value="1"/>
</dbReference>
<dbReference type="PANTHER" id="PTHR12286">
    <property type="entry name" value="SACCHAROPINE DEHYDROGENASE-LIKE OXIDOREDUCTASE"/>
    <property type="match status" value="1"/>
</dbReference>
<dbReference type="InterPro" id="IPR051276">
    <property type="entry name" value="Saccharopine_DH-like_oxidrdct"/>
</dbReference>
<dbReference type="Proteomes" id="UP000186817">
    <property type="component" value="Unassembled WGS sequence"/>
</dbReference>
<gene>
    <name evidence="5" type="ORF">AK812_SmicGene40640</name>
</gene>
<comment type="similarity">
    <text evidence="1">Belongs to the saccharopine dehydrogenase family.</text>
</comment>
<reference evidence="5 6" key="1">
    <citation type="submission" date="2016-02" db="EMBL/GenBank/DDBJ databases">
        <title>Genome analysis of coral dinoflagellate symbionts highlights evolutionary adaptations to a symbiotic lifestyle.</title>
        <authorList>
            <person name="Aranda M."/>
            <person name="Li Y."/>
            <person name="Liew Y.J."/>
            <person name="Baumgarten S."/>
            <person name="Simakov O."/>
            <person name="Wilson M."/>
            <person name="Piel J."/>
            <person name="Ashoor H."/>
            <person name="Bougouffa S."/>
            <person name="Bajic V.B."/>
            <person name="Ryu T."/>
            <person name="Ravasi T."/>
            <person name="Bayer T."/>
            <person name="Micklem G."/>
            <person name="Kim H."/>
            <person name="Bhak J."/>
            <person name="Lajeunesse T.C."/>
            <person name="Voolstra C.R."/>
        </authorList>
    </citation>
    <scope>NUCLEOTIDE SEQUENCE [LARGE SCALE GENOMIC DNA]</scope>
    <source>
        <strain evidence="5 6">CCMP2467</strain>
    </source>
</reference>
<sequence length="1078" mass="117374">MVMVVVMAVGWRGAMRFAMVMMADDFDGVMTMMVVMMMTVVVVIKVVAVVAVMTLTICNGGRNGDHAEEVVMWVTQCFARAKKMSSSLMAFFSIIRRLQSFFGFYLINQPNACTLACRLAVVPFLFRVLLRVTWMLQIFLDIFGGFYAFVFTSIPLALFTWRYLPVPVPKRTDPAALLKVVQALQVCYLGLRPKAVDVQCVVLMQGSGPMNSSQNVTVERWDGNNFAAERRFDFILGGEFVRLRLDLIPGASGAVVVDYERKVKLQEVLNDTDDPADKRDTLEATYEKVEVSLLKFSLKGWGDGRLMQLDDGFWNASAEALYPDPEDPPSADDLLISVIRNIKEDGICKHFLDLFCNGGGRRMRLPPPGGLLILIILIFRRNIFIFVLVALSFGIIDVSGQRAALWPEEGALAKAMEESRDVRVTQVHTLLNPGVSRKAVGIYVDAWGLKRLATLAMRRWRAPITSLRDRSLHVLFHIMTDAWGEYAPEADLGDLVAANDDYFDDGDDDAGDAEASDIPEGADEAPEASDVTEVEDAAAPEANDVAEVVDAEAPAEVSAALDEQLLSMQGQLQALEEKENSSIAFFFEADVTMTVADWPPELVSSVTVTQSFVDAWSDALRAALVLRLSQPLGLHGYELSPIAKGPDLLCSTAWVLFEAIGRQLMLRAVLAVFAVAASAKDFDLILYGADGCVGHFAAQHLAVQKSLTWAIAGRNGTKLESLKEDLKSLGDISEPSIVVASLDGKSDPKEWVQRTRAVITAAGPFSIHGGQLLLQACAELGVHYADTSDEFYWQRWMVDGYDGVAKASGAQVVLSSGFCALAGDLGAQLAMTEVVQNGSEVKLDAWLEKYNGGVSAGVINTAKVMKNVSYPKAWDSDPYVLIPNISSSLRKDTKVEGMGYPSYVWGEGLVVANIFGPYDARLMRRSFSHLGQAVELRVGSSSGMYPRWGAFIAEHPGSWSTLTQCPTKSVFKDGSWAYRFKASSGGRSATVLLSGEGDPGYRFTAQGLAEAGLCLAGKVPGCTRSAGGVFPPMGAFQPAVMKSRLESVGLLKVEHVKVTSSLMAQSFAKRSPGFRVCT</sequence>
<organism evidence="5 6">
    <name type="scientific">Symbiodinium microadriaticum</name>
    <name type="common">Dinoflagellate</name>
    <name type="synonym">Zooxanthella microadriatica</name>
    <dbReference type="NCBI Taxonomy" id="2951"/>
    <lineage>
        <taxon>Eukaryota</taxon>
        <taxon>Sar</taxon>
        <taxon>Alveolata</taxon>
        <taxon>Dinophyceae</taxon>
        <taxon>Suessiales</taxon>
        <taxon>Symbiodiniaceae</taxon>
        <taxon>Symbiodinium</taxon>
    </lineage>
</organism>
<evidence type="ECO:0000256" key="2">
    <source>
        <dbReference type="SAM" id="MobiDB-lite"/>
    </source>
</evidence>
<comment type="caution">
    <text evidence="5">The sequence shown here is derived from an EMBL/GenBank/DDBJ whole genome shotgun (WGS) entry which is preliminary data.</text>
</comment>
<evidence type="ECO:0000256" key="1">
    <source>
        <dbReference type="ARBA" id="ARBA00038048"/>
    </source>
</evidence>
<evidence type="ECO:0000313" key="6">
    <source>
        <dbReference type="Proteomes" id="UP000186817"/>
    </source>
</evidence>
<evidence type="ECO:0000259" key="4">
    <source>
        <dbReference type="Pfam" id="PF03435"/>
    </source>
</evidence>
<feature type="transmembrane region" description="Helical" evidence="3">
    <location>
        <begin position="371"/>
        <end position="396"/>
    </location>
</feature>
<keyword evidence="3" id="KW-0472">Membrane</keyword>
<dbReference type="InterPro" id="IPR036291">
    <property type="entry name" value="NAD(P)-bd_dom_sf"/>
</dbReference>
<dbReference type="GO" id="GO:0005739">
    <property type="term" value="C:mitochondrion"/>
    <property type="evidence" value="ECO:0007669"/>
    <property type="project" value="TreeGrafter"/>
</dbReference>
<keyword evidence="3" id="KW-0812">Transmembrane</keyword>
<evidence type="ECO:0000256" key="3">
    <source>
        <dbReference type="SAM" id="Phobius"/>
    </source>
</evidence>
<dbReference type="GO" id="GO:0005811">
    <property type="term" value="C:lipid droplet"/>
    <property type="evidence" value="ECO:0007669"/>
    <property type="project" value="TreeGrafter"/>
</dbReference>
<keyword evidence="3" id="KW-1133">Transmembrane helix</keyword>
<dbReference type="OrthoDB" id="10268090at2759"/>
<feature type="region of interest" description="Disordered" evidence="2">
    <location>
        <begin position="501"/>
        <end position="528"/>
    </location>
</feature>
<dbReference type="Gene3D" id="3.40.50.720">
    <property type="entry name" value="NAD(P)-binding Rossmann-like Domain"/>
    <property type="match status" value="1"/>
</dbReference>
<protein>
    <submittedName>
        <fullName evidence="5">Trans-acting enoyl reductase</fullName>
    </submittedName>
</protein>
<feature type="transmembrane region" description="Helical" evidence="3">
    <location>
        <begin position="146"/>
        <end position="164"/>
    </location>
</feature>
<accession>A0A1Q9C857</accession>
<feature type="domain" description="Saccharopine dehydrogenase NADP binding" evidence="4">
    <location>
        <begin position="685"/>
        <end position="808"/>
    </location>
</feature>
<dbReference type="AlphaFoldDB" id="A0A1Q9C857"/>
<keyword evidence="6" id="KW-1185">Reference proteome</keyword>
<dbReference type="GO" id="GO:0005886">
    <property type="term" value="C:plasma membrane"/>
    <property type="evidence" value="ECO:0007669"/>
    <property type="project" value="TreeGrafter"/>
</dbReference>